<accession>A0A183CDN2</accession>
<keyword evidence="2" id="KW-0732">Signal</keyword>
<keyword evidence="4" id="KW-1185">Reference proteome</keyword>
<dbReference type="Proteomes" id="UP000050741">
    <property type="component" value="Unassembled WGS sequence"/>
</dbReference>
<sequence length="325" mass="36944">MNLWLFAFLPLIWPILFTPVLPNDDNSDGQLLHNVPLQLRSSAEAQFNTTKSNASSIQTAPKGPPQKWLDCSDAPNEWTRRTCLKLRQIDRKARQALTRRVKQTVSPPSMPGSPVWLKPIPVPVDHRGQVASHPFECMTLRCLCPFFNPMSSPVVFGRRGAVAKRRQKLSKGRRRSFRGRIVAHADPTRESGELGNNNNELDTFSNSSSWSTSSVEQDMPPMFNFDIVNCFNRHPCCEHWATLDECTRNPNYMQRFCQSACHLCEPAYNRTDECQNRHLSCKQWAMDGECDGSSRLFLEENCRDSCAFCAVTKLDSSCSMLPTNR</sequence>
<protein>
    <submittedName>
        <fullName evidence="5">ShKT domain-containing protein</fullName>
    </submittedName>
</protein>
<organism evidence="4 5">
    <name type="scientific">Globodera pallida</name>
    <name type="common">Potato cyst nematode worm</name>
    <name type="synonym">Heterodera pallida</name>
    <dbReference type="NCBI Taxonomy" id="36090"/>
    <lineage>
        <taxon>Eukaryota</taxon>
        <taxon>Metazoa</taxon>
        <taxon>Ecdysozoa</taxon>
        <taxon>Nematoda</taxon>
        <taxon>Chromadorea</taxon>
        <taxon>Rhabditida</taxon>
        <taxon>Tylenchina</taxon>
        <taxon>Tylenchomorpha</taxon>
        <taxon>Tylenchoidea</taxon>
        <taxon>Heteroderidae</taxon>
        <taxon>Heteroderinae</taxon>
        <taxon>Globodera</taxon>
    </lineage>
</organism>
<dbReference type="InterPro" id="IPR003582">
    <property type="entry name" value="ShKT_dom"/>
</dbReference>
<evidence type="ECO:0000259" key="3">
    <source>
        <dbReference type="PROSITE" id="PS51670"/>
    </source>
</evidence>
<keyword evidence="1" id="KW-1015">Disulfide bond</keyword>
<comment type="caution">
    <text evidence="1">Lacks conserved residue(s) required for the propagation of feature annotation.</text>
</comment>
<proteinExistence type="predicted"/>
<evidence type="ECO:0000313" key="5">
    <source>
        <dbReference type="WBParaSite" id="GPLIN_001098600"/>
    </source>
</evidence>
<evidence type="ECO:0000313" key="4">
    <source>
        <dbReference type="Proteomes" id="UP000050741"/>
    </source>
</evidence>
<dbReference type="WBParaSite" id="GPLIN_001098600">
    <property type="protein sequence ID" value="GPLIN_001098600"/>
    <property type="gene ID" value="GPLIN_001098600"/>
</dbReference>
<evidence type="ECO:0000256" key="2">
    <source>
        <dbReference type="SAM" id="SignalP"/>
    </source>
</evidence>
<evidence type="ECO:0000256" key="1">
    <source>
        <dbReference type="PROSITE-ProRule" id="PRU01005"/>
    </source>
</evidence>
<reference evidence="4" key="2">
    <citation type="submission" date="2014-05" db="EMBL/GenBank/DDBJ databases">
        <title>The genome and life-stage specific transcriptomes of Globodera pallida elucidate key aspects of plant parasitism by a cyst nematode.</title>
        <authorList>
            <person name="Cotton J.A."/>
            <person name="Lilley C.J."/>
            <person name="Jones L.M."/>
            <person name="Kikuchi T."/>
            <person name="Reid A.J."/>
            <person name="Thorpe P."/>
            <person name="Tsai I.J."/>
            <person name="Beasley H."/>
            <person name="Blok V."/>
            <person name="Cock P.J.A."/>
            <person name="Van den Akker S.E."/>
            <person name="Holroyd N."/>
            <person name="Hunt M."/>
            <person name="Mantelin S."/>
            <person name="Naghra H."/>
            <person name="Pain A."/>
            <person name="Palomares-Rius J.E."/>
            <person name="Zarowiecki M."/>
            <person name="Berriman M."/>
            <person name="Jones J.T."/>
            <person name="Urwin P.E."/>
        </authorList>
    </citation>
    <scope>NUCLEOTIDE SEQUENCE [LARGE SCALE GENOMIC DNA]</scope>
    <source>
        <strain evidence="4">Lindley</strain>
    </source>
</reference>
<feature type="domain" description="ShKT" evidence="3">
    <location>
        <begin position="274"/>
        <end position="309"/>
    </location>
</feature>
<feature type="domain" description="ShKT" evidence="3">
    <location>
        <begin position="230"/>
        <end position="264"/>
    </location>
</feature>
<reference evidence="5" key="3">
    <citation type="submission" date="2016-06" db="UniProtKB">
        <authorList>
            <consortium name="WormBaseParasite"/>
        </authorList>
    </citation>
    <scope>IDENTIFICATION</scope>
</reference>
<name>A0A183CDN2_GLOPA</name>
<dbReference type="PROSITE" id="PS51670">
    <property type="entry name" value="SHKT"/>
    <property type="match status" value="2"/>
</dbReference>
<reference evidence="4" key="1">
    <citation type="submission" date="2013-12" db="EMBL/GenBank/DDBJ databases">
        <authorList>
            <person name="Aslett M."/>
        </authorList>
    </citation>
    <scope>NUCLEOTIDE SEQUENCE [LARGE SCALE GENOMIC DNA]</scope>
    <source>
        <strain evidence="4">Lindley</strain>
    </source>
</reference>
<feature type="disulfide bond" evidence="1">
    <location>
        <begin position="230"/>
        <end position="264"/>
    </location>
</feature>
<feature type="signal peptide" evidence="2">
    <location>
        <begin position="1"/>
        <end position="22"/>
    </location>
</feature>
<feature type="chain" id="PRO_5008147455" evidence="2">
    <location>
        <begin position="23"/>
        <end position="325"/>
    </location>
</feature>
<dbReference type="Pfam" id="PF01549">
    <property type="entry name" value="ShK"/>
    <property type="match status" value="2"/>
</dbReference>
<dbReference type="AlphaFoldDB" id="A0A183CDN2"/>
<dbReference type="SMART" id="SM00254">
    <property type="entry name" value="ShKT"/>
    <property type="match status" value="2"/>
</dbReference>